<feature type="compositionally biased region" description="Polar residues" evidence="2">
    <location>
        <begin position="72"/>
        <end position="87"/>
    </location>
</feature>
<evidence type="ECO:0000313" key="3">
    <source>
        <dbReference type="EMBL" id="AGY57975.1"/>
    </source>
</evidence>
<dbReference type="KEGG" id="glj:GKIL_1729"/>
<keyword evidence="1" id="KW-0175">Coiled coil</keyword>
<dbReference type="HOGENOM" id="CLU_695914_0_0_3"/>
<feature type="region of interest" description="Disordered" evidence="2">
    <location>
        <begin position="107"/>
        <end position="142"/>
    </location>
</feature>
<gene>
    <name evidence="3" type="ORF">GKIL_1729</name>
</gene>
<sequence>MNYLSLTACLETLIFEKRLSYQEKQEIFERFRSDVNRDVIGQQMLALAQERNLNGYMQIVGAWNNTFGPSAQARRQQTDLGQNSQMTAAVPEEPKINDPYTKWLRMSSGAQSNTAPSPEKREEGQSPVEISAGRVAESDEISTQNFLSARSEKLDGDVTYHPDPEDSLEKILDVMDRGDRLLIAGCIRLYLVWEKEGADLYEFLDEVIRLRPQTSRRWIQQWFHIGEVIVQVGRKAGMEADWIAVHPAFQSMTKWLDVYELLEKRTVQRRNGELGRPMQILNPLDDRLIEPIRRAVIEGSPEPLLIAAGQPKRAPANTAARKTYAVVKFRPRLREYFKEGTVVVPEDPEERKKFLKQLRKDTQNLEVALSQLRNLANELQHEALSPSTENPPSADF</sequence>
<evidence type="ECO:0000313" key="4">
    <source>
        <dbReference type="Proteomes" id="UP000017396"/>
    </source>
</evidence>
<keyword evidence="4" id="KW-1185">Reference proteome</keyword>
<dbReference type="EMBL" id="CP003587">
    <property type="protein sequence ID" value="AGY57975.1"/>
    <property type="molecule type" value="Genomic_DNA"/>
</dbReference>
<organism evidence="3 4">
    <name type="scientific">Gloeobacter kilaueensis (strain ATCC BAA-2537 / CCAP 1431/1 / ULC 316 / JS1)</name>
    <dbReference type="NCBI Taxonomy" id="1183438"/>
    <lineage>
        <taxon>Bacteria</taxon>
        <taxon>Bacillati</taxon>
        <taxon>Cyanobacteriota</taxon>
        <taxon>Cyanophyceae</taxon>
        <taxon>Gloeobacterales</taxon>
        <taxon>Gloeobacteraceae</taxon>
        <taxon>Gloeobacter</taxon>
    </lineage>
</organism>
<feature type="region of interest" description="Disordered" evidence="2">
    <location>
        <begin position="72"/>
        <end position="94"/>
    </location>
</feature>
<dbReference type="AlphaFoldDB" id="U5QJY8"/>
<accession>U5QJY8</accession>
<feature type="coiled-coil region" evidence="1">
    <location>
        <begin position="355"/>
        <end position="382"/>
    </location>
</feature>
<protein>
    <submittedName>
        <fullName evidence="3">Uncharacterized protein</fullName>
    </submittedName>
</protein>
<reference evidence="3 4" key="1">
    <citation type="journal article" date="2013" name="PLoS ONE">
        <title>Cultivation and Complete Genome Sequencing of Gloeobacter kilaueensis sp. nov., from a Lava Cave in Kilauea Caldera, Hawai'i.</title>
        <authorList>
            <person name="Saw J.H."/>
            <person name="Schatz M."/>
            <person name="Brown M.V."/>
            <person name="Kunkel D.D."/>
            <person name="Foster J.S."/>
            <person name="Shick H."/>
            <person name="Christensen S."/>
            <person name="Hou S."/>
            <person name="Wan X."/>
            <person name="Donachie S.P."/>
        </authorList>
    </citation>
    <scope>NUCLEOTIDE SEQUENCE [LARGE SCALE GENOMIC DNA]</scope>
    <source>
        <strain evidence="4">JS</strain>
    </source>
</reference>
<evidence type="ECO:0000256" key="2">
    <source>
        <dbReference type="SAM" id="MobiDB-lite"/>
    </source>
</evidence>
<name>U5QJY8_GLOK1</name>
<evidence type="ECO:0000256" key="1">
    <source>
        <dbReference type="SAM" id="Coils"/>
    </source>
</evidence>
<proteinExistence type="predicted"/>
<dbReference type="RefSeq" id="WP_023173097.1">
    <property type="nucleotide sequence ID" value="NC_022600.1"/>
</dbReference>
<dbReference type="Proteomes" id="UP000017396">
    <property type="component" value="Chromosome"/>
</dbReference>